<gene>
    <name evidence="4" type="ORF">JKG61_16655</name>
</gene>
<protein>
    <submittedName>
        <fullName evidence="4">DUF5126 domain-containing protein</fullName>
    </submittedName>
</protein>
<dbReference type="PROSITE" id="PS51257">
    <property type="entry name" value="PROKAR_LIPOPROTEIN"/>
    <property type="match status" value="1"/>
</dbReference>
<dbReference type="SUPFAM" id="SSF49785">
    <property type="entry name" value="Galactose-binding domain-like"/>
    <property type="match status" value="1"/>
</dbReference>
<evidence type="ECO:0000259" key="1">
    <source>
        <dbReference type="Pfam" id="PF16323"/>
    </source>
</evidence>
<dbReference type="Gene3D" id="2.60.120.260">
    <property type="entry name" value="Galactose-binding domain-like"/>
    <property type="match status" value="1"/>
</dbReference>
<feature type="domain" description="DUF5000" evidence="2">
    <location>
        <begin position="262"/>
        <end position="397"/>
    </location>
</feature>
<evidence type="ECO:0000313" key="4">
    <source>
        <dbReference type="EMBL" id="MBL1410389.1"/>
    </source>
</evidence>
<proteinExistence type="predicted"/>
<dbReference type="InterPro" id="IPR032527">
    <property type="entry name" value="DUF4959"/>
</dbReference>
<feature type="domain" description="DUF4959" evidence="1">
    <location>
        <begin position="19"/>
        <end position="123"/>
    </location>
</feature>
<sequence length="400" mass="44899">MKNKIILFGLLAIGCIWSSCREQDIMSIIETDETIPPALKAVNAKGLPGKIELSYTVPANSNIMYVEAECTKNDGKRIQAQSSYYNNKLLLDGFGDTSIYSIKLYTVGKNLKKSTPIMVDARPAMPPIWKIYESMSIVEDFGGITINFENPQKAEVSIPIQRKNVKGDWETVETIYTQAGEGPLSVRGLENVPMQFRVSVQDRWLNQSNLIDTILTPLFERELDYALFKELRLVNDPKPFGANKVSFLWNNNLTSTGSGTGGWYRTDNGTGVPNQVTIDMGKKAKLSRIKVFQRGTVSELNLLYTAGSPREFEIWGSNSPSADGSYDSWTLLYSGEIKKPSGLPLQNNTAEDIEFAKNGHEFRIPLEAPPVRYFRFRAMSTFGVTNYFWLGEIDFFGQPE</sequence>
<comment type="caution">
    <text evidence="4">The sequence shown here is derived from an EMBL/GenBank/DDBJ whole genome shotgun (WGS) entry which is preliminary data.</text>
</comment>
<accession>A0ABS1R6R1</accession>
<dbReference type="InterPro" id="IPR032164">
    <property type="entry name" value="DUF5000"/>
</dbReference>
<dbReference type="Proteomes" id="UP000625283">
    <property type="component" value="Unassembled WGS sequence"/>
</dbReference>
<dbReference type="RefSeq" id="WP_202104085.1">
    <property type="nucleotide sequence ID" value="NZ_JAERTY010000009.1"/>
</dbReference>
<feature type="domain" description="DUF5126" evidence="3">
    <location>
        <begin position="126"/>
        <end position="224"/>
    </location>
</feature>
<dbReference type="Pfam" id="PF17166">
    <property type="entry name" value="DUF5126"/>
    <property type="match status" value="1"/>
</dbReference>
<reference evidence="4 5" key="1">
    <citation type="submission" date="2021-01" db="EMBL/GenBank/DDBJ databases">
        <title>C459-1 draft genome sequence.</title>
        <authorList>
            <person name="Zhang X.-F."/>
        </authorList>
    </citation>
    <scope>NUCLEOTIDE SEQUENCE [LARGE SCALE GENOMIC DNA]</scope>
    <source>
        <strain evidence="5">C459-1</strain>
    </source>
</reference>
<dbReference type="Pfam" id="PF16323">
    <property type="entry name" value="DUF4959"/>
    <property type="match status" value="1"/>
</dbReference>
<evidence type="ECO:0000259" key="2">
    <source>
        <dbReference type="Pfam" id="PF16391"/>
    </source>
</evidence>
<dbReference type="Pfam" id="PF16391">
    <property type="entry name" value="DUF5000"/>
    <property type="match status" value="1"/>
</dbReference>
<dbReference type="InterPro" id="IPR008979">
    <property type="entry name" value="Galactose-bd-like_sf"/>
</dbReference>
<dbReference type="EMBL" id="JAERTY010000009">
    <property type="protein sequence ID" value="MBL1410389.1"/>
    <property type="molecule type" value="Genomic_DNA"/>
</dbReference>
<dbReference type="InterPro" id="IPR033431">
    <property type="entry name" value="DUF5126"/>
</dbReference>
<evidence type="ECO:0000313" key="5">
    <source>
        <dbReference type="Proteomes" id="UP000625283"/>
    </source>
</evidence>
<keyword evidence="5" id="KW-1185">Reference proteome</keyword>
<name>A0ABS1R6R1_9SPHI</name>
<organism evidence="4 5">
    <name type="scientific">Sphingobacterium faecale</name>
    <dbReference type="NCBI Taxonomy" id="2803775"/>
    <lineage>
        <taxon>Bacteria</taxon>
        <taxon>Pseudomonadati</taxon>
        <taxon>Bacteroidota</taxon>
        <taxon>Sphingobacteriia</taxon>
        <taxon>Sphingobacteriales</taxon>
        <taxon>Sphingobacteriaceae</taxon>
        <taxon>Sphingobacterium</taxon>
    </lineage>
</organism>
<evidence type="ECO:0000259" key="3">
    <source>
        <dbReference type="Pfam" id="PF17166"/>
    </source>
</evidence>